<dbReference type="PRINTS" id="PR00783">
    <property type="entry name" value="MINTRINSICP"/>
</dbReference>
<feature type="transmembrane region" description="Helical" evidence="7">
    <location>
        <begin position="128"/>
        <end position="147"/>
    </location>
</feature>
<dbReference type="PANTHER" id="PTHR45724:SF13">
    <property type="entry name" value="AQUAPORIN NIP1-1-RELATED"/>
    <property type="match status" value="1"/>
</dbReference>
<keyword evidence="5 7" id="KW-0472">Membrane</keyword>
<dbReference type="GO" id="GO:0016020">
    <property type="term" value="C:membrane"/>
    <property type="evidence" value="ECO:0007669"/>
    <property type="project" value="UniProtKB-SubCell"/>
</dbReference>
<organism evidence="8 9">
    <name type="scientific">Sinorhizobium fredii (strain USDA 257)</name>
    <dbReference type="NCBI Taxonomy" id="1185652"/>
    <lineage>
        <taxon>Bacteria</taxon>
        <taxon>Pseudomonadati</taxon>
        <taxon>Pseudomonadota</taxon>
        <taxon>Alphaproteobacteria</taxon>
        <taxon>Hyphomicrobiales</taxon>
        <taxon>Rhizobiaceae</taxon>
        <taxon>Sinorhizobium/Ensifer group</taxon>
        <taxon>Sinorhizobium</taxon>
    </lineage>
</organism>
<feature type="transmembrane region" description="Helical" evidence="7">
    <location>
        <begin position="197"/>
        <end position="217"/>
    </location>
</feature>
<evidence type="ECO:0000256" key="2">
    <source>
        <dbReference type="ARBA" id="ARBA00022448"/>
    </source>
</evidence>
<evidence type="ECO:0000313" key="8">
    <source>
        <dbReference type="EMBL" id="AFL50232.1"/>
    </source>
</evidence>
<evidence type="ECO:0000256" key="5">
    <source>
        <dbReference type="ARBA" id="ARBA00023136"/>
    </source>
</evidence>
<dbReference type="PANTHER" id="PTHR45724">
    <property type="entry name" value="AQUAPORIN NIP2-1"/>
    <property type="match status" value="1"/>
</dbReference>
<dbReference type="InterPro" id="IPR000425">
    <property type="entry name" value="MIP"/>
</dbReference>
<dbReference type="RefSeq" id="WP_014762413.1">
    <property type="nucleotide sequence ID" value="NC_018000.1"/>
</dbReference>
<dbReference type="Proteomes" id="UP000006180">
    <property type="component" value="Chromosome"/>
</dbReference>
<dbReference type="PATRIC" id="fig|1185652.3.peg.1707"/>
<evidence type="ECO:0000256" key="3">
    <source>
        <dbReference type="ARBA" id="ARBA00022692"/>
    </source>
</evidence>
<dbReference type="Pfam" id="PF00230">
    <property type="entry name" value="MIP"/>
    <property type="match status" value="1"/>
</dbReference>
<evidence type="ECO:0000256" key="7">
    <source>
        <dbReference type="SAM" id="Phobius"/>
    </source>
</evidence>
<evidence type="ECO:0000256" key="4">
    <source>
        <dbReference type="ARBA" id="ARBA00022989"/>
    </source>
</evidence>
<dbReference type="eggNOG" id="COG0580">
    <property type="taxonomic scope" value="Bacteria"/>
</dbReference>
<comment type="similarity">
    <text evidence="6">Belongs to the MIP/aquaporin (TC 1.A.8) family.</text>
</comment>
<keyword evidence="2 6" id="KW-0813">Transport</keyword>
<sequence length="229" mass="24032">MSSFDLSRRLVAEGLGTAMLVGTVVGSGIMAASLTQDTALALLGNTLATGAMLVVLITILGPISGAHFNPAVSLIFALSRSLRQRDLVGYVAAQIAGGIIGTITAHLMFDHTVLEWSTKVRTGGGQWLAEWVATFGLVATILAGIRFEQKSVPWLVGLYITAAYWFTASTSFANPAVALARSLTDTFSGIRPLDLPGFIAAELIGAVCALFLMTWLLQPSNAPKGKPVV</sequence>
<evidence type="ECO:0000313" key="9">
    <source>
        <dbReference type="Proteomes" id="UP000006180"/>
    </source>
</evidence>
<feature type="transmembrane region" description="Helical" evidence="7">
    <location>
        <begin position="40"/>
        <end position="66"/>
    </location>
</feature>
<reference evidence="8 9" key="1">
    <citation type="journal article" date="2012" name="J. Bacteriol.">
        <title>Complete genome sequence of the broad-host-range strain Sinorhizobium fredii USDA257.</title>
        <authorList>
            <person name="Schuldes J."/>
            <person name="Rodriguez Orbegoso M."/>
            <person name="Schmeisser C."/>
            <person name="Krishnan H.B."/>
            <person name="Daniel R."/>
            <person name="Streit W.R."/>
        </authorList>
    </citation>
    <scope>NUCLEOTIDE SEQUENCE [LARGE SCALE GENOMIC DNA]</scope>
    <source>
        <strain evidence="8 9">USDA 257</strain>
    </source>
</reference>
<dbReference type="InterPro" id="IPR023271">
    <property type="entry name" value="Aquaporin-like"/>
</dbReference>
<dbReference type="Gene3D" id="1.20.1080.10">
    <property type="entry name" value="Glycerol uptake facilitator protein"/>
    <property type="match status" value="2"/>
</dbReference>
<dbReference type="STRING" id="1185652.USDA257_c16430"/>
<protein>
    <submittedName>
        <fullName evidence="8">Putative glycerol uptake transporter protein, MIP family</fullName>
    </submittedName>
</protein>
<dbReference type="KEGG" id="sfd:USDA257_c16430"/>
<dbReference type="HOGENOM" id="CLU_020019_8_0_5"/>
<feature type="transmembrane region" description="Helical" evidence="7">
    <location>
        <begin position="12"/>
        <end position="34"/>
    </location>
</feature>
<gene>
    <name evidence="8" type="ORF">USDA257_c16430</name>
</gene>
<comment type="subcellular location">
    <subcellularLocation>
        <location evidence="1">Membrane</location>
        <topology evidence="1">Multi-pass membrane protein</topology>
    </subcellularLocation>
</comment>
<dbReference type="EMBL" id="CP003563">
    <property type="protein sequence ID" value="AFL50232.1"/>
    <property type="molecule type" value="Genomic_DNA"/>
</dbReference>
<keyword evidence="3 6" id="KW-0812">Transmembrane</keyword>
<feature type="transmembrane region" description="Helical" evidence="7">
    <location>
        <begin position="154"/>
        <end position="177"/>
    </location>
</feature>
<name>I3X2X6_SINF2</name>
<dbReference type="AlphaFoldDB" id="I3X2X6"/>
<feature type="transmembrane region" description="Helical" evidence="7">
    <location>
        <begin position="87"/>
        <end position="108"/>
    </location>
</feature>
<dbReference type="GO" id="GO:0015267">
    <property type="term" value="F:channel activity"/>
    <property type="evidence" value="ECO:0007669"/>
    <property type="project" value="InterPro"/>
</dbReference>
<accession>I3X2X6</accession>
<keyword evidence="4 7" id="KW-1133">Transmembrane helix</keyword>
<evidence type="ECO:0000256" key="6">
    <source>
        <dbReference type="RuleBase" id="RU000477"/>
    </source>
</evidence>
<evidence type="ECO:0000256" key="1">
    <source>
        <dbReference type="ARBA" id="ARBA00004141"/>
    </source>
</evidence>
<proteinExistence type="inferred from homology"/>
<dbReference type="InterPro" id="IPR034294">
    <property type="entry name" value="Aquaporin_transptr"/>
</dbReference>
<dbReference type="SUPFAM" id="SSF81338">
    <property type="entry name" value="Aquaporin-like"/>
    <property type="match status" value="1"/>
</dbReference>